<sequence length="74" mass="7380">MAGHVLGIDGRAPRLPAGAWVAPTVVGAGSPTETEPARCLANAETHRTLTALHAEASGGATLASVTTRPNGELP</sequence>
<evidence type="ECO:0000313" key="2">
    <source>
        <dbReference type="EMBL" id="MFB0834572.1"/>
    </source>
</evidence>
<dbReference type="RefSeq" id="WP_373971746.1">
    <property type="nucleotide sequence ID" value="NZ_JBHDLJ010000005.1"/>
</dbReference>
<evidence type="ECO:0000256" key="1">
    <source>
        <dbReference type="SAM" id="MobiDB-lite"/>
    </source>
</evidence>
<gene>
    <name evidence="2" type="ORF">ACETWP_08220</name>
</gene>
<evidence type="ECO:0000313" key="3">
    <source>
        <dbReference type="Proteomes" id="UP001575652"/>
    </source>
</evidence>
<protein>
    <submittedName>
        <fullName evidence="2">Uncharacterized protein</fullName>
    </submittedName>
</protein>
<name>A0ABV4UMF8_9MICC</name>
<reference evidence="2 3" key="1">
    <citation type="submission" date="2024-09" db="EMBL/GenBank/DDBJ databases">
        <authorList>
            <person name="Salinas-Garcia M.A."/>
            <person name="Prieme A."/>
        </authorList>
    </citation>
    <scope>NUCLEOTIDE SEQUENCE [LARGE SCALE GENOMIC DNA]</scope>
    <source>
        <strain evidence="2 3">DSM 21081</strain>
    </source>
</reference>
<feature type="region of interest" description="Disordered" evidence="1">
    <location>
        <begin position="55"/>
        <end position="74"/>
    </location>
</feature>
<feature type="compositionally biased region" description="Polar residues" evidence="1">
    <location>
        <begin position="63"/>
        <end position="74"/>
    </location>
</feature>
<accession>A0ABV4UMF8</accession>
<comment type="caution">
    <text evidence="2">The sequence shown here is derived from an EMBL/GenBank/DDBJ whole genome shotgun (WGS) entry which is preliminary data.</text>
</comment>
<organism evidence="2 3">
    <name type="scientific">Arthrobacter halodurans</name>
    <dbReference type="NCBI Taxonomy" id="516699"/>
    <lineage>
        <taxon>Bacteria</taxon>
        <taxon>Bacillati</taxon>
        <taxon>Actinomycetota</taxon>
        <taxon>Actinomycetes</taxon>
        <taxon>Micrococcales</taxon>
        <taxon>Micrococcaceae</taxon>
        <taxon>Arthrobacter</taxon>
    </lineage>
</organism>
<proteinExistence type="predicted"/>
<keyword evidence="3" id="KW-1185">Reference proteome</keyword>
<dbReference type="Proteomes" id="UP001575652">
    <property type="component" value="Unassembled WGS sequence"/>
</dbReference>
<dbReference type="EMBL" id="JBHDLJ010000005">
    <property type="protein sequence ID" value="MFB0834572.1"/>
    <property type="molecule type" value="Genomic_DNA"/>
</dbReference>